<dbReference type="OrthoDB" id="3796845at2759"/>
<dbReference type="Pfam" id="PF13639">
    <property type="entry name" value="zf-RING_2"/>
    <property type="match status" value="1"/>
</dbReference>
<dbReference type="PROSITE" id="PS50089">
    <property type="entry name" value="ZF_RING_2"/>
    <property type="match status" value="1"/>
</dbReference>
<organism evidence="3 4">
    <name type="scientific">Ascochyta lentis</name>
    <dbReference type="NCBI Taxonomy" id="205686"/>
    <lineage>
        <taxon>Eukaryota</taxon>
        <taxon>Fungi</taxon>
        <taxon>Dikarya</taxon>
        <taxon>Ascomycota</taxon>
        <taxon>Pezizomycotina</taxon>
        <taxon>Dothideomycetes</taxon>
        <taxon>Pleosporomycetidae</taxon>
        <taxon>Pleosporales</taxon>
        <taxon>Pleosporineae</taxon>
        <taxon>Didymellaceae</taxon>
        <taxon>Ascochyta</taxon>
    </lineage>
</organism>
<evidence type="ECO:0000259" key="2">
    <source>
        <dbReference type="PROSITE" id="PS50089"/>
    </source>
</evidence>
<dbReference type="SUPFAM" id="SSF57850">
    <property type="entry name" value="RING/U-box"/>
    <property type="match status" value="1"/>
</dbReference>
<feature type="domain" description="RING-type" evidence="2">
    <location>
        <begin position="173"/>
        <end position="218"/>
    </location>
</feature>
<dbReference type="Gene3D" id="3.30.40.10">
    <property type="entry name" value="Zinc/RING finger domain, C3HC4 (zinc finger)"/>
    <property type="match status" value="1"/>
</dbReference>
<keyword evidence="4" id="KW-1185">Reference proteome</keyword>
<keyword evidence="1" id="KW-0863">Zinc-finger</keyword>
<evidence type="ECO:0000313" key="3">
    <source>
        <dbReference type="EMBL" id="KAF9692099.1"/>
    </source>
</evidence>
<dbReference type="EMBL" id="RZGK01000019">
    <property type="protein sequence ID" value="KAF9692099.1"/>
    <property type="molecule type" value="Genomic_DNA"/>
</dbReference>
<dbReference type="Proteomes" id="UP000651452">
    <property type="component" value="Unassembled WGS sequence"/>
</dbReference>
<reference evidence="3" key="1">
    <citation type="submission" date="2018-12" db="EMBL/GenBank/DDBJ databases">
        <authorList>
            <person name="Syme R.A."/>
            <person name="Farfan-Caceres L."/>
            <person name="Lichtenzveig J."/>
        </authorList>
    </citation>
    <scope>NUCLEOTIDE SEQUENCE</scope>
    <source>
        <strain evidence="3">Al4</strain>
    </source>
</reference>
<reference evidence="3" key="2">
    <citation type="submission" date="2020-09" db="EMBL/GenBank/DDBJ databases">
        <title>Reference genome assembly for Australian Ascochyta lentis isolate Al4.</title>
        <authorList>
            <person name="Lee R.C."/>
            <person name="Farfan-Caceres L.M."/>
            <person name="Debler J.W."/>
            <person name="Williams A.H."/>
            <person name="Henares B.M."/>
        </authorList>
    </citation>
    <scope>NUCLEOTIDE SEQUENCE</scope>
    <source>
        <strain evidence="3">Al4</strain>
    </source>
</reference>
<proteinExistence type="predicted"/>
<accession>A0A8H7IW02</accession>
<sequence>MPSLTIEQWIHHLQTRFSFAKLSDSSDPYVKAMRTFQLFTNDVASALQDNNGIDADYIDRKMLRKIYDDLPSFFEDDEFREWVKDATLKHPHRRTPKQQQWLCIVGAQQQKPSKSKADLLHMILEVEDRASIQGEGAYDIKSLLTDPDALWFFRNKHGIKAAEGNEDDIGESCLICANDFDAGTHLPQRSPCGHYQCRKCFQGSLKYVSAAYNCAFCRACLICGDQACKHHIIPQNDALPHPLQDFLRTGHYLCRDSCTAMEPLCGLSPRRYWELREATREVRSSLTKMLWFLTHDLTPEQRSYVERDREALYSLLVRHVELAQADHSYDKVEEEQAKALEQSDFLA</sequence>
<dbReference type="InterPro" id="IPR001841">
    <property type="entry name" value="Znf_RING"/>
</dbReference>
<gene>
    <name evidence="3" type="ORF">EKO04_010095</name>
</gene>
<comment type="caution">
    <text evidence="3">The sequence shown here is derived from an EMBL/GenBank/DDBJ whole genome shotgun (WGS) entry which is preliminary data.</text>
</comment>
<dbReference type="InterPro" id="IPR013083">
    <property type="entry name" value="Znf_RING/FYVE/PHD"/>
</dbReference>
<dbReference type="AlphaFoldDB" id="A0A8H7IW02"/>
<evidence type="ECO:0000313" key="4">
    <source>
        <dbReference type="Proteomes" id="UP000651452"/>
    </source>
</evidence>
<evidence type="ECO:0000256" key="1">
    <source>
        <dbReference type="PROSITE-ProRule" id="PRU00175"/>
    </source>
</evidence>
<dbReference type="GO" id="GO:0008270">
    <property type="term" value="F:zinc ion binding"/>
    <property type="evidence" value="ECO:0007669"/>
    <property type="project" value="UniProtKB-KW"/>
</dbReference>
<protein>
    <recommendedName>
        <fullName evidence="2">RING-type domain-containing protein</fullName>
    </recommendedName>
</protein>
<name>A0A8H7IW02_9PLEO</name>
<keyword evidence="1" id="KW-0862">Zinc</keyword>
<keyword evidence="1" id="KW-0479">Metal-binding</keyword>